<keyword evidence="2 7" id="KW-0812">Transmembrane</keyword>
<evidence type="ECO:0000313" key="8">
    <source>
        <dbReference type="EMBL" id="OCK81722.1"/>
    </source>
</evidence>
<accession>A0A8E2JGQ6</accession>
<dbReference type="AlphaFoldDB" id="A0A8E2JGQ6"/>
<evidence type="ECO:0000256" key="2">
    <source>
        <dbReference type="ARBA" id="ARBA00022692"/>
    </source>
</evidence>
<dbReference type="Pfam" id="PF05705">
    <property type="entry name" value="DUF829"/>
    <property type="match status" value="1"/>
</dbReference>
<evidence type="ECO:0000256" key="3">
    <source>
        <dbReference type="ARBA" id="ARBA00022989"/>
    </source>
</evidence>
<dbReference type="GO" id="GO:0005640">
    <property type="term" value="C:nuclear outer membrane"/>
    <property type="evidence" value="ECO:0007669"/>
    <property type="project" value="UniProtKB-SubCell"/>
</dbReference>
<dbReference type="InterPro" id="IPR029058">
    <property type="entry name" value="AB_hydrolase_fold"/>
</dbReference>
<keyword evidence="9" id="KW-1185">Reference proteome</keyword>
<dbReference type="InterPro" id="IPR008547">
    <property type="entry name" value="DUF829_TMEM53"/>
</dbReference>
<feature type="transmembrane region" description="Helical" evidence="7">
    <location>
        <begin position="142"/>
        <end position="161"/>
    </location>
</feature>
<keyword evidence="3 7" id="KW-1133">Transmembrane helix</keyword>
<sequence length="262" mass="29836">MLSWEADTQFLQCCPARQSNNDAEEPILSTDGIVSNILLITNTIPDIILHWESHSKQIFPAVSHIRAIYDRAPNKRPRILLHLFSNGGAHQSCQVARAFKEKAGVPLPISAMVLDSTPGKGTYRRSANAILISLPISATLRLFGTIVVYSAPLLIHLYYIVTRKPNLVERLRQGLNDKDIFSQYAPRCYLYSKADEMVRWESVKEHAKEAGELGFKDVETIRFEYSPHARHIMEDAEKYWSAVKELWERAIQRSEMVQGKES</sequence>
<comment type="subcellular location">
    <subcellularLocation>
        <location evidence="6">Nucleus outer membrane</location>
        <topology evidence="6">Single-pass membrane protein</topology>
    </subcellularLocation>
</comment>
<name>A0A8E2JGQ6_9PEZI</name>
<proteinExistence type="inferred from homology"/>
<evidence type="ECO:0000313" key="9">
    <source>
        <dbReference type="Proteomes" id="UP000250266"/>
    </source>
</evidence>
<keyword evidence="4 7" id="KW-0472">Membrane</keyword>
<evidence type="ECO:0000256" key="1">
    <source>
        <dbReference type="ARBA" id="ARBA00007387"/>
    </source>
</evidence>
<dbReference type="EMBL" id="KV744911">
    <property type="protein sequence ID" value="OCK81722.1"/>
    <property type="molecule type" value="Genomic_DNA"/>
</dbReference>
<evidence type="ECO:0000256" key="7">
    <source>
        <dbReference type="SAM" id="Phobius"/>
    </source>
</evidence>
<keyword evidence="5" id="KW-0539">Nucleus</keyword>
<protein>
    <recommendedName>
        <fullName evidence="10">DUF829-domain-containing protein</fullName>
    </recommendedName>
</protein>
<dbReference type="PANTHER" id="PTHR12265:SF30">
    <property type="entry name" value="TRANSMEMBRANE PROTEIN 53"/>
    <property type="match status" value="1"/>
</dbReference>
<evidence type="ECO:0000256" key="5">
    <source>
        <dbReference type="ARBA" id="ARBA00023242"/>
    </source>
</evidence>
<dbReference type="PANTHER" id="PTHR12265">
    <property type="entry name" value="TRANSMEMBRANE PROTEIN 53"/>
    <property type="match status" value="1"/>
</dbReference>
<gene>
    <name evidence="8" type="ORF">K432DRAFT_442168</name>
</gene>
<comment type="similarity">
    <text evidence="1">Belongs to the TMEM53 family.</text>
</comment>
<evidence type="ECO:0000256" key="4">
    <source>
        <dbReference type="ARBA" id="ARBA00023136"/>
    </source>
</evidence>
<evidence type="ECO:0000256" key="6">
    <source>
        <dbReference type="ARBA" id="ARBA00034303"/>
    </source>
</evidence>
<evidence type="ECO:0008006" key="10">
    <source>
        <dbReference type="Google" id="ProtNLM"/>
    </source>
</evidence>
<dbReference type="OrthoDB" id="77878at2759"/>
<dbReference type="SUPFAM" id="SSF53474">
    <property type="entry name" value="alpha/beta-Hydrolases"/>
    <property type="match status" value="1"/>
</dbReference>
<dbReference type="Proteomes" id="UP000250266">
    <property type="component" value="Unassembled WGS sequence"/>
</dbReference>
<reference evidence="8 9" key="1">
    <citation type="journal article" date="2016" name="Nat. Commun.">
        <title>Ectomycorrhizal ecology is imprinted in the genome of the dominant symbiotic fungus Cenococcum geophilum.</title>
        <authorList>
            <consortium name="DOE Joint Genome Institute"/>
            <person name="Peter M."/>
            <person name="Kohler A."/>
            <person name="Ohm R.A."/>
            <person name="Kuo A."/>
            <person name="Krutzmann J."/>
            <person name="Morin E."/>
            <person name="Arend M."/>
            <person name="Barry K.W."/>
            <person name="Binder M."/>
            <person name="Choi C."/>
            <person name="Clum A."/>
            <person name="Copeland A."/>
            <person name="Grisel N."/>
            <person name="Haridas S."/>
            <person name="Kipfer T."/>
            <person name="LaButti K."/>
            <person name="Lindquist E."/>
            <person name="Lipzen A."/>
            <person name="Maire R."/>
            <person name="Meier B."/>
            <person name="Mihaltcheva S."/>
            <person name="Molinier V."/>
            <person name="Murat C."/>
            <person name="Poggeler S."/>
            <person name="Quandt C.A."/>
            <person name="Sperisen C."/>
            <person name="Tritt A."/>
            <person name="Tisserant E."/>
            <person name="Crous P.W."/>
            <person name="Henrissat B."/>
            <person name="Nehls U."/>
            <person name="Egli S."/>
            <person name="Spatafora J.W."/>
            <person name="Grigoriev I.V."/>
            <person name="Martin F.M."/>
        </authorList>
    </citation>
    <scope>NUCLEOTIDE SEQUENCE [LARGE SCALE GENOMIC DNA]</scope>
    <source>
        <strain evidence="8 9">CBS 459.81</strain>
    </source>
</reference>
<organism evidence="8 9">
    <name type="scientific">Lepidopterella palustris CBS 459.81</name>
    <dbReference type="NCBI Taxonomy" id="1314670"/>
    <lineage>
        <taxon>Eukaryota</taxon>
        <taxon>Fungi</taxon>
        <taxon>Dikarya</taxon>
        <taxon>Ascomycota</taxon>
        <taxon>Pezizomycotina</taxon>
        <taxon>Dothideomycetes</taxon>
        <taxon>Pleosporomycetidae</taxon>
        <taxon>Mytilinidiales</taxon>
        <taxon>Argynnaceae</taxon>
        <taxon>Lepidopterella</taxon>
    </lineage>
</organism>